<name>A0A6N2X8Y2_PHOVU</name>
<dbReference type="EMBL" id="CACRTA010000052">
    <property type="protein sequence ID" value="VYT50543.1"/>
    <property type="molecule type" value="Genomic_DNA"/>
</dbReference>
<sequence>MYVSFLFLIVQHVGIDAGLERRIEHEPVEKIVSIACLAEPYVSPHQPEFLQVVADGPFTHPHPAGQFRTAAGTFLPDQPVHPVDPFYVADNGKARHILSSSPVCSRNLRKYPSSRYRHLINASFPSLAYTRRRSGKSVE</sequence>
<reference evidence="1" key="1">
    <citation type="submission" date="2019-11" db="EMBL/GenBank/DDBJ databases">
        <authorList>
            <person name="Feng L."/>
        </authorList>
    </citation>
    <scope>NUCLEOTIDE SEQUENCE</scope>
    <source>
        <strain evidence="1">BvulgatusLFYP11</strain>
    </source>
</reference>
<evidence type="ECO:0000313" key="1">
    <source>
        <dbReference type="EMBL" id="VYT50543.1"/>
    </source>
</evidence>
<gene>
    <name evidence="1" type="ORF">BVLFYP11_00496</name>
</gene>
<proteinExistence type="predicted"/>
<dbReference type="AlphaFoldDB" id="A0A6N2X8Y2"/>
<organism evidence="1">
    <name type="scientific">Phocaeicola vulgatus</name>
    <name type="common">Bacteroides vulgatus</name>
    <dbReference type="NCBI Taxonomy" id="821"/>
    <lineage>
        <taxon>Bacteria</taxon>
        <taxon>Pseudomonadati</taxon>
        <taxon>Bacteroidota</taxon>
        <taxon>Bacteroidia</taxon>
        <taxon>Bacteroidales</taxon>
        <taxon>Bacteroidaceae</taxon>
        <taxon>Phocaeicola</taxon>
    </lineage>
</organism>
<accession>A0A6N2X8Y2</accession>
<protein>
    <submittedName>
        <fullName evidence="1">Uncharacterized protein</fullName>
    </submittedName>
</protein>